<proteinExistence type="predicted"/>
<accession>U5EM10</accession>
<dbReference type="AlphaFoldDB" id="U5EM10"/>
<keyword evidence="2" id="KW-1185">Reference proteome</keyword>
<dbReference type="Proteomes" id="UP000017048">
    <property type="component" value="Unassembled WGS sequence"/>
</dbReference>
<evidence type="ECO:0000313" key="2">
    <source>
        <dbReference type="Proteomes" id="UP000017048"/>
    </source>
</evidence>
<organism evidence="1 2">
    <name type="scientific">Nocardia asteroides NBRC 15531</name>
    <dbReference type="NCBI Taxonomy" id="1110697"/>
    <lineage>
        <taxon>Bacteria</taxon>
        <taxon>Bacillati</taxon>
        <taxon>Actinomycetota</taxon>
        <taxon>Actinomycetes</taxon>
        <taxon>Mycobacteriales</taxon>
        <taxon>Nocardiaceae</taxon>
        <taxon>Nocardia</taxon>
    </lineage>
</organism>
<sequence>MEWEVVVVGMRGKWAGQSNGDRSRVLRGKARRPVAVWGEESECGTQLSLFDVTLAHPCSHLAVAVFDPAPGVAGDLDDADYQQQNRHYHRYDNKSLHTMNLTCIPLRR</sequence>
<reference evidence="1 2" key="1">
    <citation type="journal article" date="2014" name="BMC Genomics">
        <title>Genome based analysis of type-I polyketide synthase and nonribosomal peptide synthetase gene clusters in seven strains of five representative Nocardia species.</title>
        <authorList>
            <person name="Komaki H."/>
            <person name="Ichikawa N."/>
            <person name="Hosoyama A."/>
            <person name="Takahashi-Nakaguchi A."/>
            <person name="Matsuzawa T."/>
            <person name="Suzuki K."/>
            <person name="Fujita N."/>
            <person name="Gonoi T."/>
        </authorList>
    </citation>
    <scope>NUCLEOTIDE SEQUENCE [LARGE SCALE GENOMIC DNA]</scope>
    <source>
        <strain evidence="1 2">NBRC 15531</strain>
    </source>
</reference>
<dbReference type="EMBL" id="BAFO02000034">
    <property type="protein sequence ID" value="GAD87363.1"/>
    <property type="molecule type" value="Genomic_DNA"/>
</dbReference>
<evidence type="ECO:0000313" key="1">
    <source>
        <dbReference type="EMBL" id="GAD87363.1"/>
    </source>
</evidence>
<gene>
    <name evidence="1" type="ORF">NCAST_34_04910</name>
</gene>
<comment type="caution">
    <text evidence="1">The sequence shown here is derived from an EMBL/GenBank/DDBJ whole genome shotgun (WGS) entry which is preliminary data.</text>
</comment>
<name>U5EM10_NOCAS</name>
<protein>
    <submittedName>
        <fullName evidence="1">Uncharacterized protein</fullName>
    </submittedName>
</protein>